<accession>A0AAV8CCL6</accession>
<dbReference type="Proteomes" id="UP001140206">
    <property type="component" value="Chromosome 5"/>
</dbReference>
<dbReference type="EMBL" id="JAMFTS010000005">
    <property type="protein sequence ID" value="KAJ4752247.1"/>
    <property type="molecule type" value="Genomic_DNA"/>
</dbReference>
<dbReference type="PANTHER" id="PTHR31672:SF13">
    <property type="entry name" value="F-BOX PROTEIN CPR30-LIKE"/>
    <property type="match status" value="1"/>
</dbReference>
<evidence type="ECO:0000313" key="3">
    <source>
        <dbReference type="EMBL" id="KAJ4752247.1"/>
    </source>
</evidence>
<evidence type="ECO:0000313" key="2">
    <source>
        <dbReference type="EMBL" id="KAJ4733420.1"/>
    </source>
</evidence>
<organism evidence="3 4">
    <name type="scientific">Rhynchospora pubera</name>
    <dbReference type="NCBI Taxonomy" id="906938"/>
    <lineage>
        <taxon>Eukaryota</taxon>
        <taxon>Viridiplantae</taxon>
        <taxon>Streptophyta</taxon>
        <taxon>Embryophyta</taxon>
        <taxon>Tracheophyta</taxon>
        <taxon>Spermatophyta</taxon>
        <taxon>Magnoliopsida</taxon>
        <taxon>Liliopsida</taxon>
        <taxon>Poales</taxon>
        <taxon>Cyperaceae</taxon>
        <taxon>Cyperoideae</taxon>
        <taxon>Rhynchosporeae</taxon>
        <taxon>Rhynchospora</taxon>
    </lineage>
</organism>
<proteinExistence type="predicted"/>
<dbReference type="Pfam" id="PF08268">
    <property type="entry name" value="FBA_3"/>
    <property type="match status" value="1"/>
</dbReference>
<dbReference type="EMBL" id="JAMFTS010005533">
    <property type="protein sequence ID" value="KAJ4733420.1"/>
    <property type="molecule type" value="Genomic_DNA"/>
</dbReference>
<feature type="domain" description="F-box associated beta-propeller type 3" evidence="1">
    <location>
        <begin position="60"/>
        <end position="193"/>
    </location>
</feature>
<dbReference type="AlphaFoldDB" id="A0AAV8CCL6"/>
<comment type="caution">
    <text evidence="3">The sequence shown here is derived from an EMBL/GenBank/DDBJ whole genome shotgun (WGS) entry which is preliminary data.</text>
</comment>
<dbReference type="PANTHER" id="PTHR31672">
    <property type="entry name" value="BNACNNG10540D PROTEIN"/>
    <property type="match status" value="1"/>
</dbReference>
<evidence type="ECO:0000259" key="1">
    <source>
        <dbReference type="Pfam" id="PF08268"/>
    </source>
</evidence>
<sequence>MKSHVTVLVCRSVCKTWSHLTRINAFIHQHLSNFVENETDHGFINMRSNFYEYTSEYRSKRHSRSVKIDEKSPEWFYISNSCHCLVCVYNQDISIVTILIINPAIDDNFVELPDVGITNRKVLNFCLCHDDQANKYKVVRFYCSSDGKGTGIEVLTLGDSTWRQVGEVPTGFRGSTPQCLGGVMHWMTYKDKYSFSKLQRRLSASSNVQSGIIMMSMRKSIDLTVYESCLCIVSRQWHP</sequence>
<gene>
    <name evidence="2" type="ORF">LUZ62_002257</name>
    <name evidence="3" type="ORF">LUZ62_086652</name>
</gene>
<keyword evidence="4" id="KW-1185">Reference proteome</keyword>
<reference evidence="3" key="1">
    <citation type="submission" date="2022-08" db="EMBL/GenBank/DDBJ databases">
        <authorList>
            <person name="Marques A."/>
        </authorList>
    </citation>
    <scope>NUCLEOTIDE SEQUENCE</scope>
    <source>
        <strain evidence="3">RhyPub2mFocal</strain>
        <tissue evidence="3">Leaves</tissue>
    </source>
</reference>
<dbReference type="InterPro" id="IPR013187">
    <property type="entry name" value="F-box-assoc_dom_typ3"/>
</dbReference>
<evidence type="ECO:0000313" key="4">
    <source>
        <dbReference type="Proteomes" id="UP001140206"/>
    </source>
</evidence>
<protein>
    <submittedName>
        <fullName evidence="3">F-box protein</fullName>
    </submittedName>
</protein>
<dbReference type="InterPro" id="IPR050796">
    <property type="entry name" value="SCF_F-box_component"/>
</dbReference>
<name>A0AAV8CCL6_9POAL</name>